<evidence type="ECO:0000256" key="2">
    <source>
        <dbReference type="ARBA" id="ARBA00023002"/>
    </source>
</evidence>
<dbReference type="Gene3D" id="3.90.1720.10">
    <property type="entry name" value="endopeptidase domain like (from Nostoc punctiforme)"/>
    <property type="match status" value="1"/>
</dbReference>
<keyword evidence="3" id="KW-0812">Transmembrane</keyword>
<dbReference type="InterPro" id="IPR038765">
    <property type="entry name" value="Papain-like_cys_pep_sf"/>
</dbReference>
<dbReference type="Pfam" id="PF05708">
    <property type="entry name" value="Peptidase_C92"/>
    <property type="match status" value="1"/>
</dbReference>
<dbReference type="EMBL" id="WIXE01015359">
    <property type="protein sequence ID" value="KAK5973549.1"/>
    <property type="molecule type" value="Genomic_DNA"/>
</dbReference>
<dbReference type="Proteomes" id="UP001331761">
    <property type="component" value="Unassembled WGS sequence"/>
</dbReference>
<dbReference type="InterPro" id="IPR002921">
    <property type="entry name" value="Fungal_lipase-type"/>
</dbReference>
<reference evidence="6 7" key="1">
    <citation type="submission" date="2019-10" db="EMBL/GenBank/DDBJ databases">
        <title>Assembly and Annotation for the nematode Trichostrongylus colubriformis.</title>
        <authorList>
            <person name="Martin J."/>
        </authorList>
    </citation>
    <scope>NUCLEOTIDE SEQUENCE [LARGE SCALE GENOMIC DNA]</scope>
    <source>
        <strain evidence="6">G859</strain>
        <tissue evidence="6">Whole worm</tissue>
    </source>
</reference>
<dbReference type="GO" id="GO:0006629">
    <property type="term" value="P:lipid metabolic process"/>
    <property type="evidence" value="ECO:0007669"/>
    <property type="project" value="InterPro"/>
</dbReference>
<protein>
    <submittedName>
        <fullName evidence="6">Uncharacterized protein</fullName>
    </submittedName>
</protein>
<evidence type="ECO:0000313" key="6">
    <source>
        <dbReference type="EMBL" id="KAK5973549.1"/>
    </source>
</evidence>
<evidence type="ECO:0000259" key="4">
    <source>
        <dbReference type="Pfam" id="PF00171"/>
    </source>
</evidence>
<dbReference type="SUPFAM" id="SSF53720">
    <property type="entry name" value="ALDH-like"/>
    <property type="match status" value="1"/>
</dbReference>
<feature type="transmembrane region" description="Helical" evidence="3">
    <location>
        <begin position="26"/>
        <end position="46"/>
    </location>
</feature>
<comment type="caution">
    <text evidence="6">The sequence shown here is derived from an EMBL/GenBank/DDBJ whole genome shotgun (WGS) entry which is preliminary data.</text>
</comment>
<dbReference type="SUPFAM" id="SSF53474">
    <property type="entry name" value="alpha/beta-Hydrolases"/>
    <property type="match status" value="1"/>
</dbReference>
<feature type="transmembrane region" description="Helical" evidence="3">
    <location>
        <begin position="58"/>
        <end position="77"/>
    </location>
</feature>
<dbReference type="InterPro" id="IPR029058">
    <property type="entry name" value="AB_hydrolase_fold"/>
</dbReference>
<dbReference type="CDD" id="cd00519">
    <property type="entry name" value="Lipase_3"/>
    <property type="match status" value="1"/>
</dbReference>
<feature type="transmembrane region" description="Helical" evidence="3">
    <location>
        <begin position="139"/>
        <end position="158"/>
    </location>
</feature>
<dbReference type="PANTHER" id="PTHR11699">
    <property type="entry name" value="ALDEHYDE DEHYDROGENASE-RELATED"/>
    <property type="match status" value="1"/>
</dbReference>
<comment type="similarity">
    <text evidence="1">Belongs to the aldehyde dehydrogenase family.</text>
</comment>
<sequence length="1242" mass="136501">MPSLVAYGRKWNIASDDFVFPEISEALIRLSWMAFAFAVFVLHFPLSCTGKDMTVSLLTLLFINGVTVALALLTAGISARGSIMHPYPRRHVATLLYIRLPIFIIEIVLTIFSTINAFQPDPPDSVCHFSNILKVTVGLEWLLIVGVFVGVVVVFNPVDEDGLEDSSAIARRTWSRRFKIFTIRQEAPMRAAMEDLANLVSSFFADIDVVFSDVAAGLFLVAHSPANVYPPIIPSSGVKAGLPEKREHDMSDVLIVEDNCCFCNTAAFTLAVEEKNVDLFFVSFRNGLYEVPFVVLADHETRSIVITIRGSCSLVDLVTDLCLDDEVLSIDVDADPLLRTDTTLDTEGEVRVHRGMLMSARYVFDTLRKHQVLEDLAVLNTNYQLVVCGHSLGAGVASLLTLLLKQEHPDVRCFAFAPPGCVISENGLHEMEQHVMSIIAGDDVVSRISFHAMQRLRIKVAAELDACTKAKYEILIRGIFRIFFRPSWESGPLSGNNGTVNVTDRANLITDSSTPNGTYGAAGIEAPNTATIITMVTEERLASRVQLFAPGKLLYITEDESSEGGVASEWIDPKCLTDVKLTASAVTDHLPKNIERMLKKMNDDLELSHASAGDLVFVAKETTACSFERAVSDVAASPYYHVAIVGRDKRLVHAATRGVACQTMDEFLKEFRPHRVEIVHVTASDKEKRDAAAFAESKIGLPYNDIFSPDLMNSDGRESYYCSQLVTEAYNGVIEFPEHKLNFKNESGEFIEYWLKYYKDRGLRIPQDERGSHPASLRRSLLLEMRLTRHLQKQMLNCKDVTSALHYIGGAAVKLTAGKKFEVIEPRSGSTLTECHAATPDEVGRAVDTAQKAFPVWSRMGWIERGIVLKKAAKLLWKNCEEIARWECINSGKPITEARLDVLSCVDTFNYYAGAGQSLAGQHVPLGQDRFAYTKREPLGAWNYPIQTCSWKVAPALACGNAVVYKPSPLAPVSAVILAQVLQLAGLPEGAFNVVQDCAARNVKPVTLELGGKSSLIIFEDADVESAVSGAMMANFFSQGQVLIHCSLEADFVASLKKKTEAMRIGDPLKDTTQVGAHISREHMKKVKNYIDGAVAAGARVICGGEPVQVAGLEGGFYLSPCILSEIRKDMEVYREEIFGAVLLVIPFDTEEEAIEIANDTTLGLAAGLFTKDLARAHRVADRLQAGNVYVNTYNDVSPFVPFGGYGDSGFGRENGTAALEHYSQIKSVFVSIAPKLENPFQ</sequence>
<accession>A0AAN8J148</accession>
<name>A0AAN8J148_TRICO</name>
<feature type="transmembrane region" description="Helical" evidence="3">
    <location>
        <begin position="97"/>
        <end position="118"/>
    </location>
</feature>
<dbReference type="AlphaFoldDB" id="A0AAN8J148"/>
<dbReference type="Gene3D" id="3.40.309.10">
    <property type="entry name" value="Aldehyde Dehydrogenase, Chain A, domain 2"/>
    <property type="match status" value="1"/>
</dbReference>
<keyword evidence="2" id="KW-0560">Oxidoreductase</keyword>
<keyword evidence="7" id="KW-1185">Reference proteome</keyword>
<keyword evidence="3" id="KW-1133">Transmembrane helix</keyword>
<gene>
    <name evidence="6" type="ORF">GCK32_002060</name>
</gene>
<dbReference type="SUPFAM" id="SSF54001">
    <property type="entry name" value="Cysteine proteinases"/>
    <property type="match status" value="1"/>
</dbReference>
<dbReference type="Pfam" id="PF01764">
    <property type="entry name" value="Lipase_3"/>
    <property type="match status" value="1"/>
</dbReference>
<dbReference type="Gene3D" id="3.40.50.1820">
    <property type="entry name" value="alpha/beta hydrolase"/>
    <property type="match status" value="1"/>
</dbReference>
<dbReference type="InterPro" id="IPR016163">
    <property type="entry name" value="Ald_DH_C"/>
</dbReference>
<dbReference type="InterPro" id="IPR024453">
    <property type="entry name" value="Peptidase_C92"/>
</dbReference>
<evidence type="ECO:0000256" key="1">
    <source>
        <dbReference type="ARBA" id="ARBA00009986"/>
    </source>
</evidence>
<dbReference type="Pfam" id="PF00171">
    <property type="entry name" value="Aldedh"/>
    <property type="match status" value="1"/>
</dbReference>
<dbReference type="InterPro" id="IPR016162">
    <property type="entry name" value="Ald_DH_N"/>
</dbReference>
<evidence type="ECO:0000313" key="7">
    <source>
        <dbReference type="Proteomes" id="UP001331761"/>
    </source>
</evidence>
<evidence type="ECO:0000259" key="5">
    <source>
        <dbReference type="Pfam" id="PF01764"/>
    </source>
</evidence>
<dbReference type="Gene3D" id="3.40.605.10">
    <property type="entry name" value="Aldehyde Dehydrogenase, Chain A, domain 1"/>
    <property type="match status" value="2"/>
</dbReference>
<feature type="domain" description="Aldehyde dehydrogenase" evidence="4">
    <location>
        <begin position="997"/>
        <end position="1229"/>
    </location>
</feature>
<proteinExistence type="inferred from homology"/>
<dbReference type="InterPro" id="IPR016161">
    <property type="entry name" value="Ald_DH/histidinol_DH"/>
</dbReference>
<organism evidence="6 7">
    <name type="scientific">Trichostrongylus colubriformis</name>
    <name type="common">Black scour worm</name>
    <dbReference type="NCBI Taxonomy" id="6319"/>
    <lineage>
        <taxon>Eukaryota</taxon>
        <taxon>Metazoa</taxon>
        <taxon>Ecdysozoa</taxon>
        <taxon>Nematoda</taxon>
        <taxon>Chromadorea</taxon>
        <taxon>Rhabditida</taxon>
        <taxon>Rhabditina</taxon>
        <taxon>Rhabditomorpha</taxon>
        <taxon>Strongyloidea</taxon>
        <taxon>Trichostrongylidae</taxon>
        <taxon>Trichostrongylus</taxon>
    </lineage>
</organism>
<dbReference type="GO" id="GO:0016620">
    <property type="term" value="F:oxidoreductase activity, acting on the aldehyde or oxo group of donors, NAD or NADP as acceptor"/>
    <property type="evidence" value="ECO:0007669"/>
    <property type="project" value="InterPro"/>
</dbReference>
<keyword evidence="3" id="KW-0472">Membrane</keyword>
<feature type="domain" description="Fungal lipase-type" evidence="5">
    <location>
        <begin position="305"/>
        <end position="450"/>
    </location>
</feature>
<dbReference type="FunFam" id="3.40.309.10:FF:000012">
    <property type="entry name" value="Betaine aldehyde dehydrogenase"/>
    <property type="match status" value="1"/>
</dbReference>
<evidence type="ECO:0000256" key="3">
    <source>
        <dbReference type="SAM" id="Phobius"/>
    </source>
</evidence>
<dbReference type="InterPro" id="IPR015590">
    <property type="entry name" value="Aldehyde_DH_dom"/>
</dbReference>